<dbReference type="Proteomes" id="UP000016511">
    <property type="component" value="Unassembled WGS sequence"/>
</dbReference>
<evidence type="ECO:0000313" key="2">
    <source>
        <dbReference type="Proteomes" id="UP000016511"/>
    </source>
</evidence>
<accession>U1WFY1</accession>
<dbReference type="STRING" id="649747.HMPREF0083_04418"/>
<evidence type="ECO:0000313" key="1">
    <source>
        <dbReference type="EMBL" id="ERI07474.1"/>
    </source>
</evidence>
<name>U1WFY1_ANEAE</name>
<dbReference type="HOGENOM" id="CLU_3225932_0_0_9"/>
<proteinExistence type="predicted"/>
<dbReference type="AlphaFoldDB" id="U1WFY1"/>
<keyword evidence="2" id="KW-1185">Reference proteome</keyword>
<organism evidence="1 2">
    <name type="scientific">Aneurinibacillus aneurinilyticus ATCC 12856</name>
    <dbReference type="NCBI Taxonomy" id="649747"/>
    <lineage>
        <taxon>Bacteria</taxon>
        <taxon>Bacillati</taxon>
        <taxon>Bacillota</taxon>
        <taxon>Bacilli</taxon>
        <taxon>Bacillales</taxon>
        <taxon>Paenibacillaceae</taxon>
        <taxon>Aneurinibacillus group</taxon>
        <taxon>Aneurinibacillus</taxon>
    </lineage>
</organism>
<comment type="caution">
    <text evidence="1">The sequence shown here is derived from an EMBL/GenBank/DDBJ whole genome shotgun (WGS) entry which is preliminary data.</text>
</comment>
<dbReference type="EMBL" id="AWSJ01000271">
    <property type="protein sequence ID" value="ERI07474.1"/>
    <property type="molecule type" value="Genomic_DNA"/>
</dbReference>
<sequence>LPQKFIDLSNQMYISLLLRLSLLYRKIQKWKKIYMLTQKSKPT</sequence>
<protein>
    <submittedName>
        <fullName evidence="1">Uncharacterized protein</fullName>
    </submittedName>
</protein>
<gene>
    <name evidence="1" type="ORF">HMPREF0083_04418</name>
</gene>
<reference evidence="1 2" key="1">
    <citation type="submission" date="2013-08" db="EMBL/GenBank/DDBJ databases">
        <authorList>
            <person name="Weinstock G."/>
            <person name="Sodergren E."/>
            <person name="Wylie T."/>
            <person name="Fulton L."/>
            <person name="Fulton R."/>
            <person name="Fronick C."/>
            <person name="O'Laughlin M."/>
            <person name="Godfrey J."/>
            <person name="Miner T."/>
            <person name="Herter B."/>
            <person name="Appelbaum E."/>
            <person name="Cordes M."/>
            <person name="Lek S."/>
            <person name="Wollam A."/>
            <person name="Pepin K.H."/>
            <person name="Palsikar V.B."/>
            <person name="Mitreva M."/>
            <person name="Wilson R.K."/>
        </authorList>
    </citation>
    <scope>NUCLEOTIDE SEQUENCE [LARGE SCALE GENOMIC DNA]</scope>
    <source>
        <strain evidence="1 2">ATCC 12856</strain>
    </source>
</reference>
<feature type="non-terminal residue" evidence="1">
    <location>
        <position position="1"/>
    </location>
</feature>